<dbReference type="FunFam" id="2.70.70.10:FF:000006">
    <property type="entry name" value="M23 family peptidase"/>
    <property type="match status" value="1"/>
</dbReference>
<dbReference type="CDD" id="cd12797">
    <property type="entry name" value="M23_peptidase"/>
    <property type="match status" value="1"/>
</dbReference>
<keyword evidence="4" id="KW-1185">Reference proteome</keyword>
<dbReference type="Gene3D" id="2.70.70.10">
    <property type="entry name" value="Glucose Permease (Domain IIA)"/>
    <property type="match status" value="1"/>
</dbReference>
<organism evidence="3 4">
    <name type="scientific">Novosphingobium lindaniclasticum LE124</name>
    <dbReference type="NCBI Taxonomy" id="1096930"/>
    <lineage>
        <taxon>Bacteria</taxon>
        <taxon>Pseudomonadati</taxon>
        <taxon>Pseudomonadota</taxon>
        <taxon>Alphaproteobacteria</taxon>
        <taxon>Sphingomonadales</taxon>
        <taxon>Sphingomonadaceae</taxon>
        <taxon>Novosphingobium</taxon>
    </lineage>
</organism>
<reference evidence="3 4" key="1">
    <citation type="journal article" date="2013" name="Genome Announc.">
        <title>Genome Sequence of Novosphingobium lindaniclasticum LE124T, Isolated from a Hexachlorocyclohexane Dumpsite.</title>
        <authorList>
            <person name="Saxena A."/>
            <person name="Nayyar N."/>
            <person name="Sangwan N."/>
            <person name="Kumari R."/>
            <person name="Khurana J.P."/>
            <person name="Lal R."/>
        </authorList>
    </citation>
    <scope>NUCLEOTIDE SEQUENCE [LARGE SCALE GENOMIC DNA]</scope>
    <source>
        <strain evidence="3 4">LE124</strain>
    </source>
</reference>
<dbReference type="Proteomes" id="UP000015527">
    <property type="component" value="Unassembled WGS sequence"/>
</dbReference>
<evidence type="ECO:0000313" key="3">
    <source>
        <dbReference type="EMBL" id="EQB12584.1"/>
    </source>
</evidence>
<accession>T0ISC3</accession>
<dbReference type="SUPFAM" id="SSF51261">
    <property type="entry name" value="Duplicated hybrid motif"/>
    <property type="match status" value="1"/>
</dbReference>
<sequence length="377" mass="39639">MLITSAGALKKRLKAAFPDRELIVRSQGQVRFIRISSGMQKAGAALMASLVGASCLSMGALALSEFSTRSEQAALAAREAQVASAASKVARYREDLNGTVADLARRQQFIEKMIDAHIGELPEEAQAGAAATGKAPEAADKISAALPAAGKLAQIKAEQVALVERLTRYADHRASLASDAIRKLGLNPAPMMARARSKVAEGGPLESLATGADGSLDPRFQRLGLSLARMDALESGLASIPQVQPAHVAYVSSSYGYRSDPFTGGAAFHAGLDFPGPMGSPIYAAAKGKVSFVGQRQGYGNCIEISHGNGLMTRYGHLSAFGVRVGQDVDGGTRIAAMGSTGRSTGSHLHFEVRVNNRPMNPRPFLEAARNVQQEAR</sequence>
<keyword evidence="1" id="KW-0732">Signal</keyword>
<dbReference type="EMBL" id="ATHL01000095">
    <property type="protein sequence ID" value="EQB12584.1"/>
    <property type="molecule type" value="Genomic_DNA"/>
</dbReference>
<gene>
    <name evidence="3" type="ORF">L284_15125</name>
</gene>
<evidence type="ECO:0000313" key="4">
    <source>
        <dbReference type="Proteomes" id="UP000015527"/>
    </source>
</evidence>
<comment type="caution">
    <text evidence="3">The sequence shown here is derived from an EMBL/GenBank/DDBJ whole genome shotgun (WGS) entry which is preliminary data.</text>
</comment>
<dbReference type="PANTHER" id="PTHR21666:SF289">
    <property type="entry name" value="L-ALA--D-GLU ENDOPEPTIDASE"/>
    <property type="match status" value="1"/>
</dbReference>
<feature type="domain" description="M23ase beta-sheet core" evidence="2">
    <location>
        <begin position="268"/>
        <end position="362"/>
    </location>
</feature>
<dbReference type="InterPro" id="IPR011055">
    <property type="entry name" value="Dup_hybrid_motif"/>
</dbReference>
<dbReference type="InterPro" id="IPR016047">
    <property type="entry name" value="M23ase_b-sheet_dom"/>
</dbReference>
<dbReference type="AlphaFoldDB" id="T0ISC3"/>
<evidence type="ECO:0000256" key="1">
    <source>
        <dbReference type="ARBA" id="ARBA00022729"/>
    </source>
</evidence>
<dbReference type="Pfam" id="PF01551">
    <property type="entry name" value="Peptidase_M23"/>
    <property type="match status" value="1"/>
</dbReference>
<dbReference type="OrthoDB" id="9815245at2"/>
<dbReference type="RefSeq" id="WP_021234845.1">
    <property type="nucleotide sequence ID" value="NZ_ATHL01000095.1"/>
</dbReference>
<evidence type="ECO:0000259" key="2">
    <source>
        <dbReference type="Pfam" id="PF01551"/>
    </source>
</evidence>
<dbReference type="InterPro" id="IPR050570">
    <property type="entry name" value="Cell_wall_metabolism_enzyme"/>
</dbReference>
<dbReference type="eggNOG" id="COG0739">
    <property type="taxonomic scope" value="Bacteria"/>
</dbReference>
<dbReference type="PATRIC" id="fig|1096930.3.peg.3008"/>
<dbReference type="PANTHER" id="PTHR21666">
    <property type="entry name" value="PEPTIDASE-RELATED"/>
    <property type="match status" value="1"/>
</dbReference>
<proteinExistence type="predicted"/>
<dbReference type="GO" id="GO:0004222">
    <property type="term" value="F:metalloendopeptidase activity"/>
    <property type="evidence" value="ECO:0007669"/>
    <property type="project" value="TreeGrafter"/>
</dbReference>
<name>T0ISC3_9SPHN</name>
<protein>
    <recommendedName>
        <fullName evidence="2">M23ase beta-sheet core domain-containing protein</fullName>
    </recommendedName>
</protein>